<name>A0A533Q728_9BACT</name>
<reference evidence="1 2" key="1">
    <citation type="submission" date="2019-04" db="EMBL/GenBank/DDBJ databases">
        <title>Genome of a novel bacterium Candidatus Jettenia ecosi reconstructed from metagenome of an anammox bioreactor.</title>
        <authorList>
            <person name="Mardanov A.V."/>
            <person name="Beletsky A.V."/>
            <person name="Ravin N.V."/>
            <person name="Botchkova E.A."/>
            <person name="Litti Y.V."/>
            <person name="Nozhevnikova A.N."/>
        </authorList>
    </citation>
    <scope>NUCLEOTIDE SEQUENCE [LARGE SCALE GENOMIC DNA]</scope>
    <source>
        <strain evidence="1">J2</strain>
    </source>
</reference>
<gene>
    <name evidence="1" type="ORF">JETT_3354</name>
</gene>
<protein>
    <submittedName>
        <fullName evidence="1">Uncharacterized protein</fullName>
    </submittedName>
</protein>
<sequence length="39" mass="4317">MVYPGLQSHFNGEEFQSNSVVARSALPLHVFTIEKSPKA</sequence>
<evidence type="ECO:0000313" key="1">
    <source>
        <dbReference type="EMBL" id="TLD40375.1"/>
    </source>
</evidence>
<dbReference type="EMBL" id="SULG01000106">
    <property type="protein sequence ID" value="TLD40375.1"/>
    <property type="molecule type" value="Genomic_DNA"/>
</dbReference>
<accession>A0A533Q728</accession>
<proteinExistence type="predicted"/>
<organism evidence="1 2">
    <name type="scientific">Candidatus Jettenia ecosi</name>
    <dbReference type="NCBI Taxonomy" id="2494326"/>
    <lineage>
        <taxon>Bacteria</taxon>
        <taxon>Pseudomonadati</taxon>
        <taxon>Planctomycetota</taxon>
        <taxon>Candidatus Brocadiia</taxon>
        <taxon>Candidatus Brocadiales</taxon>
        <taxon>Candidatus Brocadiaceae</taxon>
        <taxon>Candidatus Jettenia</taxon>
    </lineage>
</organism>
<evidence type="ECO:0000313" key="2">
    <source>
        <dbReference type="Proteomes" id="UP000319783"/>
    </source>
</evidence>
<dbReference type="AlphaFoldDB" id="A0A533Q728"/>
<comment type="caution">
    <text evidence="1">The sequence shown here is derived from an EMBL/GenBank/DDBJ whole genome shotgun (WGS) entry which is preliminary data.</text>
</comment>
<dbReference type="Proteomes" id="UP000319783">
    <property type="component" value="Unassembled WGS sequence"/>
</dbReference>